<organism evidence="2 3">
    <name type="scientific">Schistosoma mattheei</name>
    <dbReference type="NCBI Taxonomy" id="31246"/>
    <lineage>
        <taxon>Eukaryota</taxon>
        <taxon>Metazoa</taxon>
        <taxon>Spiralia</taxon>
        <taxon>Lophotrochozoa</taxon>
        <taxon>Platyhelminthes</taxon>
        <taxon>Trematoda</taxon>
        <taxon>Digenea</taxon>
        <taxon>Strigeidida</taxon>
        <taxon>Schistosomatoidea</taxon>
        <taxon>Schistosomatidae</taxon>
        <taxon>Schistosoma</taxon>
    </lineage>
</organism>
<protein>
    <submittedName>
        <fullName evidence="2">Uncharacterized protein</fullName>
    </submittedName>
</protein>
<dbReference type="EMBL" id="UZAL01001246">
    <property type="protein sequence ID" value="VDO76176.1"/>
    <property type="molecule type" value="Genomic_DNA"/>
</dbReference>
<dbReference type="AlphaFoldDB" id="A0A3P7XP91"/>
<keyword evidence="1" id="KW-0472">Membrane</keyword>
<keyword evidence="1" id="KW-1133">Transmembrane helix</keyword>
<sequence length="36" mass="3986">MTTVTHPFSYRYVLLLVVYNGLSIRGAISSLVVSDL</sequence>
<feature type="transmembrane region" description="Helical" evidence="1">
    <location>
        <begin position="12"/>
        <end position="33"/>
    </location>
</feature>
<proteinExistence type="predicted"/>
<keyword evidence="1" id="KW-0812">Transmembrane</keyword>
<name>A0A3P7XP91_9TREM</name>
<keyword evidence="3" id="KW-1185">Reference proteome</keyword>
<evidence type="ECO:0000313" key="3">
    <source>
        <dbReference type="Proteomes" id="UP000269396"/>
    </source>
</evidence>
<accession>A0A3P7XP91</accession>
<evidence type="ECO:0000256" key="1">
    <source>
        <dbReference type="SAM" id="Phobius"/>
    </source>
</evidence>
<gene>
    <name evidence="2" type="ORF">SMTD_LOCUS1186</name>
</gene>
<dbReference type="Proteomes" id="UP000269396">
    <property type="component" value="Unassembled WGS sequence"/>
</dbReference>
<evidence type="ECO:0000313" key="2">
    <source>
        <dbReference type="EMBL" id="VDO76176.1"/>
    </source>
</evidence>
<reference evidence="2 3" key="1">
    <citation type="submission" date="2018-11" db="EMBL/GenBank/DDBJ databases">
        <authorList>
            <consortium name="Pathogen Informatics"/>
        </authorList>
    </citation>
    <scope>NUCLEOTIDE SEQUENCE [LARGE SCALE GENOMIC DNA]</scope>
    <source>
        <strain>Denwood</strain>
        <strain evidence="3">Zambia</strain>
    </source>
</reference>